<name>A0A366HJB0_9BURK</name>
<evidence type="ECO:0000256" key="2">
    <source>
        <dbReference type="ARBA" id="ARBA00022448"/>
    </source>
</evidence>
<protein>
    <recommendedName>
        <fullName evidence="9">TRAP transporter small permease protein</fullName>
    </recommendedName>
</protein>
<comment type="similarity">
    <text evidence="8 9">Belongs to the TRAP transporter small permease family.</text>
</comment>
<dbReference type="OrthoDB" id="9180463at2"/>
<evidence type="ECO:0000313" key="11">
    <source>
        <dbReference type="EMBL" id="RBP41780.1"/>
    </source>
</evidence>
<evidence type="ECO:0000256" key="8">
    <source>
        <dbReference type="ARBA" id="ARBA00038436"/>
    </source>
</evidence>
<evidence type="ECO:0000256" key="9">
    <source>
        <dbReference type="RuleBase" id="RU369079"/>
    </source>
</evidence>
<evidence type="ECO:0000313" key="12">
    <source>
        <dbReference type="Proteomes" id="UP000253628"/>
    </source>
</evidence>
<dbReference type="InterPro" id="IPR007387">
    <property type="entry name" value="TRAP_DctQ"/>
</dbReference>
<comment type="caution">
    <text evidence="11">The sequence shown here is derived from an EMBL/GenBank/DDBJ whole genome shotgun (WGS) entry which is preliminary data.</text>
</comment>
<feature type="transmembrane region" description="Helical" evidence="9">
    <location>
        <begin position="101"/>
        <end position="125"/>
    </location>
</feature>
<dbReference type="GO" id="GO:0015740">
    <property type="term" value="P:C4-dicarboxylate transport"/>
    <property type="evidence" value="ECO:0007669"/>
    <property type="project" value="TreeGrafter"/>
</dbReference>
<feature type="transmembrane region" description="Helical" evidence="9">
    <location>
        <begin position="20"/>
        <end position="43"/>
    </location>
</feature>
<feature type="domain" description="Tripartite ATP-independent periplasmic transporters DctQ component" evidence="10">
    <location>
        <begin position="39"/>
        <end position="170"/>
    </location>
</feature>
<organism evidence="11 12">
    <name type="scientific">Eoetvoesiella caeni</name>
    <dbReference type="NCBI Taxonomy" id="645616"/>
    <lineage>
        <taxon>Bacteria</taxon>
        <taxon>Pseudomonadati</taxon>
        <taxon>Pseudomonadota</taxon>
        <taxon>Betaproteobacteria</taxon>
        <taxon>Burkholderiales</taxon>
        <taxon>Alcaligenaceae</taxon>
        <taxon>Eoetvoesiella</taxon>
    </lineage>
</organism>
<keyword evidence="2 9" id="KW-0813">Transport</keyword>
<reference evidence="11 12" key="1">
    <citation type="submission" date="2018-06" db="EMBL/GenBank/DDBJ databases">
        <title>Genomic Encyclopedia of Type Strains, Phase IV (KMG-IV): sequencing the most valuable type-strain genomes for metagenomic binning, comparative biology and taxonomic classification.</title>
        <authorList>
            <person name="Goeker M."/>
        </authorList>
    </citation>
    <scope>NUCLEOTIDE SEQUENCE [LARGE SCALE GENOMIC DNA]</scope>
    <source>
        <strain evidence="11 12">DSM 25520</strain>
    </source>
</reference>
<keyword evidence="4 9" id="KW-0997">Cell inner membrane</keyword>
<dbReference type="Proteomes" id="UP000253628">
    <property type="component" value="Unassembled WGS sequence"/>
</dbReference>
<keyword evidence="6 9" id="KW-1133">Transmembrane helix</keyword>
<evidence type="ECO:0000256" key="1">
    <source>
        <dbReference type="ARBA" id="ARBA00004429"/>
    </source>
</evidence>
<dbReference type="InterPro" id="IPR055348">
    <property type="entry name" value="DctQ"/>
</dbReference>
<feature type="transmembrane region" description="Helical" evidence="9">
    <location>
        <begin position="63"/>
        <end position="81"/>
    </location>
</feature>
<evidence type="ECO:0000256" key="6">
    <source>
        <dbReference type="ARBA" id="ARBA00022989"/>
    </source>
</evidence>
<evidence type="ECO:0000256" key="7">
    <source>
        <dbReference type="ARBA" id="ARBA00023136"/>
    </source>
</evidence>
<dbReference type="PANTHER" id="PTHR35011:SF2">
    <property type="entry name" value="2,3-DIKETO-L-GULONATE TRAP TRANSPORTER SMALL PERMEASE PROTEIN YIAM"/>
    <property type="match status" value="1"/>
</dbReference>
<evidence type="ECO:0000256" key="4">
    <source>
        <dbReference type="ARBA" id="ARBA00022519"/>
    </source>
</evidence>
<dbReference type="GO" id="GO:0022857">
    <property type="term" value="F:transmembrane transporter activity"/>
    <property type="evidence" value="ECO:0007669"/>
    <property type="project" value="UniProtKB-UniRule"/>
</dbReference>
<dbReference type="AlphaFoldDB" id="A0A366HJB0"/>
<dbReference type="Pfam" id="PF04290">
    <property type="entry name" value="DctQ"/>
    <property type="match status" value="1"/>
</dbReference>
<proteinExistence type="inferred from homology"/>
<evidence type="ECO:0000256" key="5">
    <source>
        <dbReference type="ARBA" id="ARBA00022692"/>
    </source>
</evidence>
<keyword evidence="12" id="KW-1185">Reference proteome</keyword>
<keyword evidence="7 9" id="KW-0472">Membrane</keyword>
<accession>A0A366HJB0</accession>
<dbReference type="EMBL" id="QNRQ01000002">
    <property type="protein sequence ID" value="RBP41780.1"/>
    <property type="molecule type" value="Genomic_DNA"/>
</dbReference>
<comment type="function">
    <text evidence="9">Part of the tripartite ATP-independent periplasmic (TRAP) transport system.</text>
</comment>
<sequence>MGDAGHPHKAAPVHGRAMRAYRGVMAATAFIAAMLFAGMAVLVCVDVVLRNTGITSIAWSVEVTEYMLMISAFLAAPWLVFANDHIRVDILVRGLTGKARWWCDFAQNIICLAICGVLAGQSIYSMLDSAAQGGMVFKVLIFPDWWMAVPMVISFVLLTIEFIRRLALDFTHTQKVA</sequence>
<keyword evidence="3" id="KW-1003">Cell membrane</keyword>
<comment type="subcellular location">
    <subcellularLocation>
        <location evidence="1 9">Cell inner membrane</location>
        <topology evidence="1 9">Multi-pass membrane protein</topology>
    </subcellularLocation>
</comment>
<dbReference type="GO" id="GO:0005886">
    <property type="term" value="C:plasma membrane"/>
    <property type="evidence" value="ECO:0007669"/>
    <property type="project" value="UniProtKB-SubCell"/>
</dbReference>
<feature type="transmembrane region" description="Helical" evidence="9">
    <location>
        <begin position="145"/>
        <end position="163"/>
    </location>
</feature>
<gene>
    <name evidence="11" type="ORF">DFR37_102159</name>
</gene>
<evidence type="ECO:0000256" key="3">
    <source>
        <dbReference type="ARBA" id="ARBA00022475"/>
    </source>
</evidence>
<evidence type="ECO:0000259" key="10">
    <source>
        <dbReference type="Pfam" id="PF04290"/>
    </source>
</evidence>
<keyword evidence="5 9" id="KW-0812">Transmembrane</keyword>
<comment type="subunit">
    <text evidence="9">The complex comprises the extracytoplasmic solute receptor protein and the two transmembrane proteins.</text>
</comment>
<dbReference type="PANTHER" id="PTHR35011">
    <property type="entry name" value="2,3-DIKETO-L-GULONATE TRAP TRANSPORTER SMALL PERMEASE PROTEIN YIAM"/>
    <property type="match status" value="1"/>
</dbReference>